<evidence type="ECO:0000313" key="3">
    <source>
        <dbReference type="Proteomes" id="UP001223072"/>
    </source>
</evidence>
<keyword evidence="3" id="KW-1185">Reference proteome</keyword>
<evidence type="ECO:0000256" key="1">
    <source>
        <dbReference type="SAM" id="SignalP"/>
    </source>
</evidence>
<accession>A0ABU0RJN7</accession>
<comment type="caution">
    <text evidence="2">The sequence shown here is derived from an EMBL/GenBank/DDBJ whole genome shotgun (WGS) entry which is preliminary data.</text>
</comment>
<proteinExistence type="predicted"/>
<feature type="chain" id="PRO_5045645640" evidence="1">
    <location>
        <begin position="22"/>
        <end position="131"/>
    </location>
</feature>
<evidence type="ECO:0000313" key="2">
    <source>
        <dbReference type="EMBL" id="MDQ0931938.1"/>
    </source>
</evidence>
<keyword evidence="1" id="KW-0732">Signal</keyword>
<dbReference type="Proteomes" id="UP001223072">
    <property type="component" value="Unassembled WGS sequence"/>
</dbReference>
<feature type="signal peptide" evidence="1">
    <location>
        <begin position="1"/>
        <end position="21"/>
    </location>
</feature>
<dbReference type="Pfam" id="PF19797">
    <property type="entry name" value="DUF6281"/>
    <property type="match status" value="1"/>
</dbReference>
<organism evidence="2 3">
    <name type="scientific">Streptomyces turgidiscabies</name>
    <dbReference type="NCBI Taxonomy" id="85558"/>
    <lineage>
        <taxon>Bacteria</taxon>
        <taxon>Bacillati</taxon>
        <taxon>Actinomycetota</taxon>
        <taxon>Actinomycetes</taxon>
        <taxon>Kitasatosporales</taxon>
        <taxon>Streptomycetaceae</taxon>
        <taxon>Streptomyces</taxon>
    </lineage>
</organism>
<dbReference type="InterPro" id="IPR046248">
    <property type="entry name" value="DUF6281"/>
</dbReference>
<dbReference type="PROSITE" id="PS51257">
    <property type="entry name" value="PROKAR_LIPOPROTEIN"/>
    <property type="match status" value="1"/>
</dbReference>
<reference evidence="2 3" key="1">
    <citation type="submission" date="2023-07" db="EMBL/GenBank/DDBJ databases">
        <title>Comparative genomics of wheat-associated soil bacteria to identify genetic determinants of phenazine resistance.</title>
        <authorList>
            <person name="Mouncey N."/>
        </authorList>
    </citation>
    <scope>NUCLEOTIDE SEQUENCE [LARGE SCALE GENOMIC DNA]</scope>
    <source>
        <strain evidence="2 3">W2I16</strain>
    </source>
</reference>
<protein>
    <submittedName>
        <fullName evidence="2">ABC-type Fe3+-hydroxamate transport system substrate-binding protein</fullName>
    </submittedName>
</protein>
<dbReference type="EMBL" id="JAUSZS010000002">
    <property type="protein sequence ID" value="MDQ0931938.1"/>
    <property type="molecule type" value="Genomic_DNA"/>
</dbReference>
<sequence length="131" mass="13478">MKWSGRSAGLPLMLTALAVAAAACTTSSSSDGDGSASCAYRILYQDRTYEDVADVTFKAGGKLGTATHPACDDTGGQDETLPADTMTAYEVDGVPTEAAIAVGDTPADTRLVAVYSNKELPPEVQKLIDGS</sequence>
<dbReference type="RefSeq" id="WP_307625903.1">
    <property type="nucleotide sequence ID" value="NZ_JAUSZS010000002.1"/>
</dbReference>
<name>A0ABU0RJN7_9ACTN</name>
<gene>
    <name evidence="2" type="ORF">QFZ49_001845</name>
</gene>